<dbReference type="AlphaFoldDB" id="A0A8S1W7W5"/>
<sequence length="1047" mass="119724">MISLTLLTYYAKDVPQCFISFSIFINILLLNQIYHHSLAQTEISRSFFTPFNSNDNWKSYETMSSNQITDCGTSMIFGGPSVFNYQTAITKTFVLPPHYRVKFEFKFWRLDPWTGSYYIFFIDGAQAYKDHPNLSTGTQICGSGTNGQVYSISQTIYHNGNSAIVTLISLQISASWGISDFILSVYKCPKGCDYCDNNENCLNWNRVLAYFNNIVLMDGQGWKSDFNLFDGISDCGSFQFYGKFEMAKILLIDLYLSEPHTKVKIQFKFLCAYVTGSITMRVEADGVLLDNSIQSISIITTNDIICGSYLRLDKILLGEFISNDQILTLTIQFSESPSPTSTTHFFGIRDFEVFTDAEKQQVQDESIICNDNNINPFDGCFSYIFDCNEGCANCVKGLCTQCLSPWTLNTILGQCMPKCGDQIVVSSEQCDDGNQKPYDGCYECQFSCPQNCEFCQFGKCLKCNSSYQLIDNQCEFNCHQDKSQNLSPYSTQEEEGHYCQIYNFLSNTYFQHVIMNTGFLFLDDYNQFKIDNHGIFAYQYKLCVFQKPQNCRDSFQNICYNCDDHYELSNNGQCIPICGNGIIQEYESCDDANLQQFDGCYQCQFSCQLECLECNNSYCFKCVEGRSLIDFKCVSECGDGIIALLSFEQCDDQNNESNDGCFQCKFECSQNCLFCNRNLDCLQCQKYFEIQNQVCTPICGDGIVIEETEQCDDGNDIKYDGCHECQFSCKDNCQICDQLECIDPQIQICEENGYYLVDNQCISICGDQIIAINEQCDDANEIQFDGCYQCEFSCPLNCFDCYNGQCLQCYKDYQLMNNLCIDICGNGSKSELEECDDFNQVSQDGCSEKCEIEINYTCTQIDFETSYCLEIKPPHFNLLFINQTYDSQFIQLQITSKVKLQDSYSNLTKSLKAYLVDVNPLDYIIYQQVIVEPNAIFVQDVNYLFQIQLLQQLTTNLYFQVQFDTLLIDNNGFKVENQLCQLRLKNPIVLTESQRMISHKMSSLNMYMLIGLGVSSFIILLSGNPIECFEVLDTINYNTNYGKIQDS</sequence>
<evidence type="ECO:0000256" key="3">
    <source>
        <dbReference type="ARBA" id="ARBA00023157"/>
    </source>
</evidence>
<dbReference type="NCBIfam" id="TIGR02232">
    <property type="entry name" value="myxo_disulf_rpt"/>
    <property type="match status" value="6"/>
</dbReference>
<dbReference type="OrthoDB" id="28293at2759"/>
<keyword evidence="3" id="KW-1015">Disulfide bond</keyword>
<gene>
    <name evidence="4" type="ORF">PPENT_87.1.T0870010</name>
</gene>
<evidence type="ECO:0000256" key="1">
    <source>
        <dbReference type="ARBA" id="ARBA00022729"/>
    </source>
</evidence>
<dbReference type="PANTHER" id="PTHR39767">
    <property type="entry name" value="CALCIUM/CALMODULIN-BINDING MEMBRANE PROTEIN PCM4-RELATED"/>
    <property type="match status" value="1"/>
</dbReference>
<name>A0A8S1W7W5_9CILI</name>
<protein>
    <submittedName>
        <fullName evidence="4">Uncharacterized protein</fullName>
    </submittedName>
</protein>
<proteinExistence type="predicted"/>
<dbReference type="InterPro" id="IPR006212">
    <property type="entry name" value="Furin_repeat"/>
</dbReference>
<evidence type="ECO:0000313" key="4">
    <source>
        <dbReference type="EMBL" id="CAD8186328.1"/>
    </source>
</evidence>
<dbReference type="EMBL" id="CAJJDO010000087">
    <property type="protein sequence ID" value="CAD8186328.1"/>
    <property type="molecule type" value="Genomic_DNA"/>
</dbReference>
<dbReference type="Proteomes" id="UP000689195">
    <property type="component" value="Unassembled WGS sequence"/>
</dbReference>
<dbReference type="SMART" id="SM00261">
    <property type="entry name" value="FU"/>
    <property type="match status" value="4"/>
</dbReference>
<accession>A0A8S1W7W5</accession>
<keyword evidence="1" id="KW-0732">Signal</keyword>
<dbReference type="PANTHER" id="PTHR39767:SF2">
    <property type="entry name" value="CHROMOSOME UNDETERMINED SCAFFOLD_1, WHOLE GENOME SHOTGUN SEQUENCE"/>
    <property type="match status" value="1"/>
</dbReference>
<dbReference type="Pfam" id="PF13948">
    <property type="entry name" value="DUF4215"/>
    <property type="match status" value="6"/>
</dbReference>
<evidence type="ECO:0000313" key="5">
    <source>
        <dbReference type="Proteomes" id="UP000689195"/>
    </source>
</evidence>
<dbReference type="InterPro" id="IPR011936">
    <property type="entry name" value="Myxo_disulph_rpt"/>
</dbReference>
<evidence type="ECO:0000256" key="2">
    <source>
        <dbReference type="ARBA" id="ARBA00022737"/>
    </source>
</evidence>
<comment type="caution">
    <text evidence="4">The sequence shown here is derived from an EMBL/GenBank/DDBJ whole genome shotgun (WGS) entry which is preliminary data.</text>
</comment>
<keyword evidence="5" id="KW-1185">Reference proteome</keyword>
<reference evidence="4" key="1">
    <citation type="submission" date="2021-01" db="EMBL/GenBank/DDBJ databases">
        <authorList>
            <consortium name="Genoscope - CEA"/>
            <person name="William W."/>
        </authorList>
    </citation>
    <scope>NUCLEOTIDE SEQUENCE</scope>
</reference>
<keyword evidence="2" id="KW-0677">Repeat</keyword>
<organism evidence="4 5">
    <name type="scientific">Paramecium pentaurelia</name>
    <dbReference type="NCBI Taxonomy" id="43138"/>
    <lineage>
        <taxon>Eukaryota</taxon>
        <taxon>Sar</taxon>
        <taxon>Alveolata</taxon>
        <taxon>Ciliophora</taxon>
        <taxon>Intramacronucleata</taxon>
        <taxon>Oligohymenophorea</taxon>
        <taxon>Peniculida</taxon>
        <taxon>Parameciidae</taxon>
        <taxon>Paramecium</taxon>
    </lineage>
</organism>